<evidence type="ECO:0000256" key="1">
    <source>
        <dbReference type="SAM" id="Coils"/>
    </source>
</evidence>
<dbReference type="Proteomes" id="UP001470230">
    <property type="component" value="Unassembled WGS sequence"/>
</dbReference>
<evidence type="ECO:0000313" key="4">
    <source>
        <dbReference type="Proteomes" id="UP001470230"/>
    </source>
</evidence>
<organism evidence="3 4">
    <name type="scientific">Tritrichomonas musculus</name>
    <dbReference type="NCBI Taxonomy" id="1915356"/>
    <lineage>
        <taxon>Eukaryota</taxon>
        <taxon>Metamonada</taxon>
        <taxon>Parabasalia</taxon>
        <taxon>Tritrichomonadida</taxon>
        <taxon>Tritrichomonadidae</taxon>
        <taxon>Tritrichomonas</taxon>
    </lineage>
</organism>
<protein>
    <submittedName>
        <fullName evidence="3">Uncharacterized protein</fullName>
    </submittedName>
</protein>
<dbReference type="InterPro" id="IPR011990">
    <property type="entry name" value="TPR-like_helical_dom_sf"/>
</dbReference>
<keyword evidence="1" id="KW-0175">Coiled coil</keyword>
<feature type="transmembrane region" description="Helical" evidence="2">
    <location>
        <begin position="149"/>
        <end position="171"/>
    </location>
</feature>
<dbReference type="Gene3D" id="1.25.40.10">
    <property type="entry name" value="Tetratricopeptide repeat domain"/>
    <property type="match status" value="1"/>
</dbReference>
<keyword evidence="2" id="KW-0472">Membrane</keyword>
<sequence>MKKGRHSSTSLKIRKGETDSKDEVFNLRRSMKKISKKNETLTKEMSKLKRSLKKPENELTAFKSSQDDFIESLHSLHNMKREKNHDKAFSFLCKSSEGGNMNASYLLGLLYEKRESLDQSFKRPKLFYDNVFFFIIEIKYRTIVRIRNVYFNSVWFFLLLFFFFYFFFFLIPQFFKY</sequence>
<name>A0ABR2HCC8_9EUKA</name>
<dbReference type="EMBL" id="JAPFFF010000035">
    <property type="protein sequence ID" value="KAK8843233.1"/>
    <property type="molecule type" value="Genomic_DNA"/>
</dbReference>
<keyword evidence="4" id="KW-1185">Reference proteome</keyword>
<keyword evidence="2" id="KW-0812">Transmembrane</keyword>
<comment type="caution">
    <text evidence="3">The sequence shown here is derived from an EMBL/GenBank/DDBJ whole genome shotgun (WGS) entry which is preliminary data.</text>
</comment>
<accession>A0ABR2HCC8</accession>
<keyword evidence="2" id="KW-1133">Transmembrane helix</keyword>
<proteinExistence type="predicted"/>
<feature type="coiled-coil region" evidence="1">
    <location>
        <begin position="31"/>
        <end position="58"/>
    </location>
</feature>
<evidence type="ECO:0000313" key="3">
    <source>
        <dbReference type="EMBL" id="KAK8843233.1"/>
    </source>
</evidence>
<reference evidence="3 4" key="1">
    <citation type="submission" date="2024-04" db="EMBL/GenBank/DDBJ databases">
        <title>Tritrichomonas musculus Genome.</title>
        <authorList>
            <person name="Alves-Ferreira E."/>
            <person name="Grigg M."/>
            <person name="Lorenzi H."/>
            <person name="Galac M."/>
        </authorList>
    </citation>
    <scope>NUCLEOTIDE SEQUENCE [LARGE SCALE GENOMIC DNA]</scope>
    <source>
        <strain evidence="3 4">EAF2021</strain>
    </source>
</reference>
<evidence type="ECO:0000256" key="2">
    <source>
        <dbReference type="SAM" id="Phobius"/>
    </source>
</evidence>
<dbReference type="SUPFAM" id="SSF81901">
    <property type="entry name" value="HCP-like"/>
    <property type="match status" value="1"/>
</dbReference>
<gene>
    <name evidence="3" type="ORF">M9Y10_025087</name>
</gene>